<evidence type="ECO:0000256" key="8">
    <source>
        <dbReference type="ARBA" id="ARBA00023049"/>
    </source>
</evidence>
<evidence type="ECO:0000256" key="7">
    <source>
        <dbReference type="ARBA" id="ARBA00022833"/>
    </source>
</evidence>
<dbReference type="PIRSF" id="PIRSF037215">
    <property type="entry name" value="Peptidase_M20B"/>
    <property type="match status" value="1"/>
</dbReference>
<evidence type="ECO:0000256" key="1">
    <source>
        <dbReference type="ARBA" id="ARBA00000870"/>
    </source>
</evidence>
<dbReference type="RefSeq" id="WP_006915925.1">
    <property type="nucleotide sequence ID" value="NZ_GG698802.1"/>
</dbReference>
<reference evidence="13 14" key="1">
    <citation type="submission" date="2009-06" db="EMBL/GenBank/DDBJ databases">
        <title>The Genome Sequence of Lactobacillus coleohominis strain 101-4-CHN.</title>
        <authorList>
            <consortium name="The Broad Institute Genome Sequencing Platform"/>
            <person name="Ward D."/>
            <person name="Young S.K."/>
            <person name="Zeng Q."/>
            <person name="Koehrsen M."/>
            <person name="Alvarado L."/>
            <person name="Berlin A."/>
            <person name="Borenstein D."/>
            <person name="Chen Z."/>
            <person name="Engels R."/>
            <person name="Freedman E."/>
            <person name="Gellesch M."/>
            <person name="Goldberg J."/>
            <person name="Griggs A."/>
            <person name="Gujja S."/>
            <person name="Heiman D."/>
            <person name="Hepburn T."/>
            <person name="Howarth C."/>
            <person name="Jen D."/>
            <person name="Larson L."/>
            <person name="Lewis B."/>
            <person name="Mehta T."/>
            <person name="Park D."/>
            <person name="Pearson M."/>
            <person name="Roberts A."/>
            <person name="Saif S."/>
            <person name="Shea T."/>
            <person name="Shenoy N."/>
            <person name="Sisk P."/>
            <person name="Stolte C."/>
            <person name="Sykes S."/>
            <person name="Walk T."/>
            <person name="White J."/>
            <person name="Yandava C."/>
            <person name="Liu Y."/>
            <person name="Xu Q."/>
            <person name="Lander E."/>
            <person name="Nusbaum C."/>
            <person name="Galagan J."/>
            <person name="Birren B."/>
        </authorList>
    </citation>
    <scope>NUCLEOTIDE SEQUENCE [LARGE SCALE GENOMIC DNA]</scope>
    <source>
        <strain evidence="13 14">101-4-CHN</strain>
    </source>
</reference>
<sequence>MASLKYENLLPRFLKYVKVETRSNPNSDTLPSDPKEMAFLKDLEKELKQIGLSNIRFNKANTYLLATLPSNLDYDVPAMGLIAHVDTADFNAHNVNPQVVEDYDGKSDIKLDANGKYVLTQKEFPSLKKYKGDTLITTDGSTLLGADDKSGVAEIITFCEYLLQHPEIKHGTIQIGLGTDEEIGIGADHFEPDEFGADFAYTVDGGPLGELEYETFNAAHAVIDISGKNVHTGVAKGTMINALQLGIDLHNSLPDHDRAERTEGREGFFHLYKFSGTVDSAQMEYLIRDHDKDIFNERKHALQAAADDINAQLGEDRVKVTMNDQYYNLRDALKDHMEVVDLAKQAMENLDIKPDIYPVRGGTDGSTISYKGLPTPNLFAGGENMHSRFEYVSAQTMDRVIDVLLEMNKLNVANNK</sequence>
<keyword evidence="14" id="KW-1185">Reference proteome</keyword>
<accession>C7XU20</accession>
<dbReference type="Pfam" id="PF07687">
    <property type="entry name" value="M20_dimer"/>
    <property type="match status" value="1"/>
</dbReference>
<keyword evidence="9" id="KW-0963">Cytoplasm</keyword>
<feature type="binding site" evidence="9 11">
    <location>
        <position position="204"/>
    </location>
    <ligand>
        <name>Zn(2+)</name>
        <dbReference type="ChEBI" id="CHEBI:29105"/>
        <label>1</label>
    </ligand>
</feature>
<dbReference type="Pfam" id="PF01546">
    <property type="entry name" value="Peptidase_M20"/>
    <property type="match status" value="1"/>
</dbReference>
<evidence type="ECO:0000313" key="14">
    <source>
        <dbReference type="Proteomes" id="UP000003987"/>
    </source>
</evidence>
<dbReference type="GO" id="GO:0045148">
    <property type="term" value="F:tripeptide aminopeptidase activity"/>
    <property type="evidence" value="ECO:0007669"/>
    <property type="project" value="UniProtKB-UniRule"/>
</dbReference>
<dbReference type="GO" id="GO:0005829">
    <property type="term" value="C:cytosol"/>
    <property type="evidence" value="ECO:0007669"/>
    <property type="project" value="TreeGrafter"/>
</dbReference>
<dbReference type="PANTHER" id="PTHR42994:SF1">
    <property type="entry name" value="PEPTIDASE T"/>
    <property type="match status" value="1"/>
</dbReference>
<dbReference type="InterPro" id="IPR036264">
    <property type="entry name" value="Bact_exopeptidase_dim_dom"/>
</dbReference>
<comment type="function">
    <text evidence="9">Cleaves the N-terminal amino acid of tripeptides.</text>
</comment>
<dbReference type="GO" id="GO:0008237">
    <property type="term" value="F:metallopeptidase activity"/>
    <property type="evidence" value="ECO:0007669"/>
    <property type="project" value="UniProtKB-KW"/>
</dbReference>
<dbReference type="SUPFAM" id="SSF53187">
    <property type="entry name" value="Zn-dependent exopeptidases"/>
    <property type="match status" value="1"/>
</dbReference>
<dbReference type="GO" id="GO:0043171">
    <property type="term" value="P:peptide catabolic process"/>
    <property type="evidence" value="ECO:0007669"/>
    <property type="project" value="UniProtKB-UniRule"/>
</dbReference>
<dbReference type="eggNOG" id="COG2195">
    <property type="taxonomic scope" value="Bacteria"/>
</dbReference>
<keyword evidence="4 9" id="KW-0645">Protease</keyword>
<dbReference type="OrthoDB" id="9804934at2"/>
<keyword evidence="8 9" id="KW-0482">Metalloprotease</keyword>
<comment type="similarity">
    <text evidence="2 9">Belongs to the peptidase M20B family.</text>
</comment>
<dbReference type="SUPFAM" id="SSF55031">
    <property type="entry name" value="Bacterial exopeptidase dimerisation domain"/>
    <property type="match status" value="1"/>
</dbReference>
<organism evidence="13 14">
    <name type="scientific">Limosilactobacillus coleohominis 101-4-CHN</name>
    <dbReference type="NCBI Taxonomy" id="575594"/>
    <lineage>
        <taxon>Bacteria</taxon>
        <taxon>Bacillati</taxon>
        <taxon>Bacillota</taxon>
        <taxon>Bacilli</taxon>
        <taxon>Lactobacillales</taxon>
        <taxon>Lactobacillaceae</taxon>
        <taxon>Limosilactobacillus</taxon>
    </lineage>
</organism>
<dbReference type="EC" id="3.4.11.4" evidence="9"/>
<feature type="active site" description="Proton acceptor" evidence="9 10">
    <location>
        <position position="181"/>
    </location>
</feature>
<evidence type="ECO:0000256" key="5">
    <source>
        <dbReference type="ARBA" id="ARBA00022723"/>
    </source>
</evidence>
<feature type="domain" description="Peptidase M20 dimerisation" evidence="12">
    <location>
        <begin position="213"/>
        <end position="310"/>
    </location>
</feature>
<dbReference type="EMBL" id="GG698802">
    <property type="protein sequence ID" value="EEU30781.1"/>
    <property type="molecule type" value="Genomic_DNA"/>
</dbReference>
<evidence type="ECO:0000256" key="3">
    <source>
        <dbReference type="ARBA" id="ARBA00022438"/>
    </source>
</evidence>
<dbReference type="NCBIfam" id="NF003976">
    <property type="entry name" value="PRK05469.1"/>
    <property type="match status" value="1"/>
</dbReference>
<feature type="binding site" evidence="9 11">
    <location>
        <position position="147"/>
    </location>
    <ligand>
        <name>Zn(2+)</name>
        <dbReference type="ChEBI" id="CHEBI:29105"/>
        <label>2</label>
    </ligand>
</feature>
<dbReference type="Gene3D" id="3.30.70.360">
    <property type="match status" value="1"/>
</dbReference>
<gene>
    <name evidence="9 13" type="primary">pepT</name>
    <name evidence="13" type="ORF">HMPREF0501_00186</name>
</gene>
<comment type="subcellular location">
    <subcellularLocation>
        <location evidence="9">Cytoplasm</location>
    </subcellularLocation>
</comment>
<comment type="cofactor">
    <cofactor evidence="9 11">
        <name>Zn(2+)</name>
        <dbReference type="ChEBI" id="CHEBI:29105"/>
    </cofactor>
    <text evidence="9 11">Binds 2 Zn(2+) ions per subunit.</text>
</comment>
<dbReference type="NCBIfam" id="TIGR01882">
    <property type="entry name" value="peptidase-T"/>
    <property type="match status" value="1"/>
</dbReference>
<evidence type="ECO:0000259" key="12">
    <source>
        <dbReference type="Pfam" id="PF07687"/>
    </source>
</evidence>
<evidence type="ECO:0000313" key="13">
    <source>
        <dbReference type="EMBL" id="EEU30781.1"/>
    </source>
</evidence>
<name>C7XU20_9LACO</name>
<dbReference type="GO" id="GO:0006508">
    <property type="term" value="P:proteolysis"/>
    <property type="evidence" value="ECO:0007669"/>
    <property type="project" value="UniProtKB-UniRule"/>
</dbReference>
<dbReference type="PROSITE" id="PS00759">
    <property type="entry name" value="ARGE_DAPE_CPG2_2"/>
    <property type="match status" value="1"/>
</dbReference>
<dbReference type="CDD" id="cd03892">
    <property type="entry name" value="M20_peptT"/>
    <property type="match status" value="1"/>
</dbReference>
<feature type="binding site" evidence="9 11">
    <location>
        <position position="182"/>
    </location>
    <ligand>
        <name>Zn(2+)</name>
        <dbReference type="ChEBI" id="CHEBI:29105"/>
        <label>2</label>
    </ligand>
</feature>
<dbReference type="HOGENOM" id="CLU_053676_0_0_9"/>
<dbReference type="Proteomes" id="UP000003987">
    <property type="component" value="Unassembled WGS sequence"/>
</dbReference>
<evidence type="ECO:0000256" key="4">
    <source>
        <dbReference type="ARBA" id="ARBA00022670"/>
    </source>
</evidence>
<comment type="catalytic activity">
    <reaction evidence="1 9">
        <text>Release of the N-terminal residue from a tripeptide.</text>
        <dbReference type="EC" id="3.4.11.4"/>
    </reaction>
</comment>
<evidence type="ECO:0000256" key="11">
    <source>
        <dbReference type="PIRSR" id="PIRSR037215-2"/>
    </source>
</evidence>
<dbReference type="HAMAP" id="MF_00550">
    <property type="entry name" value="Aminopeptidase_M20"/>
    <property type="match status" value="1"/>
</dbReference>
<keyword evidence="3 9" id="KW-0031">Aminopeptidase</keyword>
<dbReference type="PANTHER" id="PTHR42994">
    <property type="entry name" value="PEPTIDASE T"/>
    <property type="match status" value="1"/>
</dbReference>
<dbReference type="NCBIfam" id="NF009920">
    <property type="entry name" value="PRK13381.1"/>
    <property type="match status" value="1"/>
</dbReference>
<proteinExistence type="inferred from homology"/>
<dbReference type="STRING" id="575594.HMPREF0501_00186"/>
<dbReference type="InterPro" id="IPR001261">
    <property type="entry name" value="ArgE/DapE_CS"/>
</dbReference>
<dbReference type="AlphaFoldDB" id="C7XU20"/>
<evidence type="ECO:0000256" key="6">
    <source>
        <dbReference type="ARBA" id="ARBA00022801"/>
    </source>
</evidence>
<evidence type="ECO:0000256" key="9">
    <source>
        <dbReference type="HAMAP-Rule" id="MF_00550"/>
    </source>
</evidence>
<keyword evidence="6 9" id="KW-0378">Hydrolase</keyword>
<evidence type="ECO:0000256" key="2">
    <source>
        <dbReference type="ARBA" id="ARBA00009692"/>
    </source>
</evidence>
<evidence type="ECO:0000256" key="10">
    <source>
        <dbReference type="PIRSR" id="PIRSR037215-1"/>
    </source>
</evidence>
<feature type="active site" evidence="9 10">
    <location>
        <position position="86"/>
    </location>
</feature>
<dbReference type="InterPro" id="IPR011650">
    <property type="entry name" value="Peptidase_M20_dimer"/>
</dbReference>
<keyword evidence="7 9" id="KW-0862">Zinc</keyword>
<feature type="binding site" evidence="9 11">
    <location>
        <position position="386"/>
    </location>
    <ligand>
        <name>Zn(2+)</name>
        <dbReference type="ChEBI" id="CHEBI:29105"/>
        <label>2</label>
    </ligand>
</feature>
<dbReference type="InterPro" id="IPR010161">
    <property type="entry name" value="Peptidase_M20B"/>
</dbReference>
<feature type="binding site" evidence="9 11">
    <location>
        <position position="147"/>
    </location>
    <ligand>
        <name>Zn(2+)</name>
        <dbReference type="ChEBI" id="CHEBI:29105"/>
        <label>1</label>
    </ligand>
</feature>
<protein>
    <recommendedName>
        <fullName evidence="9">Peptidase T</fullName>
        <ecNumber evidence="9">3.4.11.4</ecNumber>
    </recommendedName>
    <alternativeName>
        <fullName evidence="9">Aminotripeptidase</fullName>
        <shortName evidence="9">Tripeptidase</shortName>
    </alternativeName>
    <alternativeName>
        <fullName evidence="9">Tripeptide aminopeptidase</fullName>
    </alternativeName>
</protein>
<dbReference type="Gene3D" id="3.40.630.10">
    <property type="entry name" value="Zn peptidases"/>
    <property type="match status" value="1"/>
</dbReference>
<feature type="binding site" evidence="9 11">
    <location>
        <position position="84"/>
    </location>
    <ligand>
        <name>Zn(2+)</name>
        <dbReference type="ChEBI" id="CHEBI:29105"/>
        <label>1</label>
    </ligand>
</feature>
<dbReference type="InterPro" id="IPR002933">
    <property type="entry name" value="Peptidase_M20"/>
</dbReference>
<keyword evidence="5 9" id="KW-0479">Metal-binding</keyword>
<dbReference type="GO" id="GO:0008270">
    <property type="term" value="F:zinc ion binding"/>
    <property type="evidence" value="ECO:0007669"/>
    <property type="project" value="UniProtKB-UniRule"/>
</dbReference>